<organism evidence="2 3">
    <name type="scientific">Pseudomonas veronii 1YdBTEX2</name>
    <dbReference type="NCBI Taxonomy" id="1295141"/>
    <lineage>
        <taxon>Bacteria</taxon>
        <taxon>Pseudomonadati</taxon>
        <taxon>Pseudomonadota</taxon>
        <taxon>Gammaproteobacteria</taxon>
        <taxon>Pseudomonadales</taxon>
        <taxon>Pseudomonadaceae</taxon>
        <taxon>Pseudomonas</taxon>
    </lineage>
</organism>
<feature type="compositionally biased region" description="Basic residues" evidence="1">
    <location>
        <begin position="50"/>
        <end position="60"/>
    </location>
</feature>
<accession>A0A1D3K8W0</accession>
<evidence type="ECO:0000313" key="3">
    <source>
        <dbReference type="Proteomes" id="UP000245431"/>
    </source>
</evidence>
<gene>
    <name evidence="2" type="ORF">PVE_R2G0731</name>
</gene>
<sequence>MTRQPRNWRIRLAFEPNRFSCEQLERVYEHLKPTQSRATSESSPSQPAVTKRRAAKRGER</sequence>
<reference evidence="3" key="1">
    <citation type="submission" date="2016-07" db="EMBL/GenBank/DDBJ databases">
        <authorList>
            <person name="Florea S."/>
            <person name="Webb J.S."/>
            <person name="Jaromczyk J."/>
            <person name="Schardl C.L."/>
        </authorList>
    </citation>
    <scope>NUCLEOTIDE SEQUENCE [LARGE SCALE GENOMIC DNA]</scope>
    <source>
        <strain evidence="3">1YdBTEX2</strain>
    </source>
</reference>
<name>A0A1D3K8W0_PSEVE</name>
<protein>
    <submittedName>
        <fullName evidence="2">Uncharacterized protein</fullName>
    </submittedName>
</protein>
<proteinExistence type="predicted"/>
<dbReference type="AlphaFoldDB" id="A0A1D3K8W0"/>
<evidence type="ECO:0000256" key="1">
    <source>
        <dbReference type="SAM" id="MobiDB-lite"/>
    </source>
</evidence>
<feature type="compositionally biased region" description="Polar residues" evidence="1">
    <location>
        <begin position="33"/>
        <end position="48"/>
    </location>
</feature>
<dbReference type="EMBL" id="LT599584">
    <property type="protein sequence ID" value="SBW84756.1"/>
    <property type="molecule type" value="Genomic_DNA"/>
</dbReference>
<dbReference type="Proteomes" id="UP000245431">
    <property type="component" value="Chromosome PVE_r2"/>
</dbReference>
<evidence type="ECO:0000313" key="2">
    <source>
        <dbReference type="EMBL" id="SBW84756.1"/>
    </source>
</evidence>
<feature type="region of interest" description="Disordered" evidence="1">
    <location>
        <begin position="32"/>
        <end position="60"/>
    </location>
</feature>